<sequence>MKECEKFRIWYHDECERLISDSEGKITCKRCSRLKTSKTTNDKAFILAESRDSRQNATENELEITSQHQQNLQEALRRSKEQFEIETAFMESIKIIMRERNFKVTDVTPD</sequence>
<evidence type="ECO:0000313" key="1">
    <source>
        <dbReference type="EnsemblMetazoa" id="CLYHEMP000342.1"/>
    </source>
</evidence>
<dbReference type="EnsemblMetazoa" id="CLYHEMT000342.1">
    <property type="protein sequence ID" value="CLYHEMP000342.1"/>
    <property type="gene ID" value="CLYHEMG000342"/>
</dbReference>
<dbReference type="AlphaFoldDB" id="A0A7M5UII3"/>
<name>A0A7M5UII3_9CNID</name>
<organism evidence="1 2">
    <name type="scientific">Clytia hemisphaerica</name>
    <dbReference type="NCBI Taxonomy" id="252671"/>
    <lineage>
        <taxon>Eukaryota</taxon>
        <taxon>Metazoa</taxon>
        <taxon>Cnidaria</taxon>
        <taxon>Hydrozoa</taxon>
        <taxon>Hydroidolina</taxon>
        <taxon>Leptothecata</taxon>
        <taxon>Obeliida</taxon>
        <taxon>Clytiidae</taxon>
        <taxon>Clytia</taxon>
    </lineage>
</organism>
<protein>
    <submittedName>
        <fullName evidence="1">Uncharacterized protein</fullName>
    </submittedName>
</protein>
<dbReference type="Proteomes" id="UP000594262">
    <property type="component" value="Unplaced"/>
</dbReference>
<accession>A0A7M5UII3</accession>
<evidence type="ECO:0000313" key="2">
    <source>
        <dbReference type="Proteomes" id="UP000594262"/>
    </source>
</evidence>
<keyword evidence="2" id="KW-1185">Reference proteome</keyword>
<reference evidence="1" key="1">
    <citation type="submission" date="2021-01" db="UniProtKB">
        <authorList>
            <consortium name="EnsemblMetazoa"/>
        </authorList>
    </citation>
    <scope>IDENTIFICATION</scope>
</reference>
<proteinExistence type="predicted"/>